<dbReference type="Gramene" id="mRNA:HanXRQr2_Chr11g0468991">
    <property type="protein sequence ID" value="mRNA:HanXRQr2_Chr11g0468991"/>
    <property type="gene ID" value="HanXRQr2_Chr11g0468991"/>
</dbReference>
<sequence length="41" mass="4588">MSAMDRYEHSRMPEDKIKELVAETLVAVGLKVGSCTTMWSS</sequence>
<proteinExistence type="predicted"/>
<dbReference type="EMBL" id="MNCJ02000326">
    <property type="protein sequence ID" value="KAF5780176.1"/>
    <property type="molecule type" value="Genomic_DNA"/>
</dbReference>
<dbReference type="Proteomes" id="UP000215914">
    <property type="component" value="Unassembled WGS sequence"/>
</dbReference>
<keyword evidence="2" id="KW-1185">Reference proteome</keyword>
<dbReference type="AlphaFoldDB" id="A0A9K3HKU5"/>
<name>A0A9K3HKU5_HELAN</name>
<accession>A0A9K3HKU5</accession>
<evidence type="ECO:0000313" key="1">
    <source>
        <dbReference type="EMBL" id="KAF5780176.1"/>
    </source>
</evidence>
<protein>
    <submittedName>
        <fullName evidence="1">Uncharacterized protein</fullName>
    </submittedName>
</protein>
<evidence type="ECO:0000313" key="2">
    <source>
        <dbReference type="Proteomes" id="UP000215914"/>
    </source>
</evidence>
<reference evidence="1" key="2">
    <citation type="submission" date="2020-06" db="EMBL/GenBank/DDBJ databases">
        <title>Helianthus annuus Genome sequencing and assembly Release 2.</title>
        <authorList>
            <person name="Gouzy J."/>
            <person name="Langlade N."/>
            <person name="Munos S."/>
        </authorList>
    </citation>
    <scope>NUCLEOTIDE SEQUENCE</scope>
    <source>
        <tissue evidence="1">Leaves</tissue>
    </source>
</reference>
<comment type="caution">
    <text evidence="1">The sequence shown here is derived from an EMBL/GenBank/DDBJ whole genome shotgun (WGS) entry which is preliminary data.</text>
</comment>
<reference evidence="1" key="1">
    <citation type="journal article" date="2017" name="Nature">
        <title>The sunflower genome provides insights into oil metabolism, flowering and Asterid evolution.</title>
        <authorList>
            <person name="Badouin H."/>
            <person name="Gouzy J."/>
            <person name="Grassa C.J."/>
            <person name="Murat F."/>
            <person name="Staton S.E."/>
            <person name="Cottret L."/>
            <person name="Lelandais-Briere C."/>
            <person name="Owens G.L."/>
            <person name="Carrere S."/>
            <person name="Mayjonade B."/>
            <person name="Legrand L."/>
            <person name="Gill N."/>
            <person name="Kane N.C."/>
            <person name="Bowers J.E."/>
            <person name="Hubner S."/>
            <person name="Bellec A."/>
            <person name="Berard A."/>
            <person name="Berges H."/>
            <person name="Blanchet N."/>
            <person name="Boniface M.C."/>
            <person name="Brunel D."/>
            <person name="Catrice O."/>
            <person name="Chaidir N."/>
            <person name="Claudel C."/>
            <person name="Donnadieu C."/>
            <person name="Faraut T."/>
            <person name="Fievet G."/>
            <person name="Helmstetter N."/>
            <person name="King M."/>
            <person name="Knapp S.J."/>
            <person name="Lai Z."/>
            <person name="Le Paslier M.C."/>
            <person name="Lippi Y."/>
            <person name="Lorenzon L."/>
            <person name="Mandel J.R."/>
            <person name="Marage G."/>
            <person name="Marchand G."/>
            <person name="Marquand E."/>
            <person name="Bret-Mestries E."/>
            <person name="Morien E."/>
            <person name="Nambeesan S."/>
            <person name="Nguyen T."/>
            <person name="Pegot-Espagnet P."/>
            <person name="Pouilly N."/>
            <person name="Raftis F."/>
            <person name="Sallet E."/>
            <person name="Schiex T."/>
            <person name="Thomas J."/>
            <person name="Vandecasteele C."/>
            <person name="Vares D."/>
            <person name="Vear F."/>
            <person name="Vautrin S."/>
            <person name="Crespi M."/>
            <person name="Mangin B."/>
            <person name="Burke J.M."/>
            <person name="Salse J."/>
            <person name="Munos S."/>
            <person name="Vincourt P."/>
            <person name="Rieseberg L.H."/>
            <person name="Langlade N.B."/>
        </authorList>
    </citation>
    <scope>NUCLEOTIDE SEQUENCE</scope>
    <source>
        <tissue evidence="1">Leaves</tissue>
    </source>
</reference>
<organism evidence="1 2">
    <name type="scientific">Helianthus annuus</name>
    <name type="common">Common sunflower</name>
    <dbReference type="NCBI Taxonomy" id="4232"/>
    <lineage>
        <taxon>Eukaryota</taxon>
        <taxon>Viridiplantae</taxon>
        <taxon>Streptophyta</taxon>
        <taxon>Embryophyta</taxon>
        <taxon>Tracheophyta</taxon>
        <taxon>Spermatophyta</taxon>
        <taxon>Magnoliopsida</taxon>
        <taxon>eudicotyledons</taxon>
        <taxon>Gunneridae</taxon>
        <taxon>Pentapetalae</taxon>
        <taxon>asterids</taxon>
        <taxon>campanulids</taxon>
        <taxon>Asterales</taxon>
        <taxon>Asteraceae</taxon>
        <taxon>Asteroideae</taxon>
        <taxon>Heliantheae alliance</taxon>
        <taxon>Heliantheae</taxon>
        <taxon>Helianthus</taxon>
    </lineage>
</organism>
<gene>
    <name evidence="1" type="ORF">HanXRQr2_Chr11g0468991</name>
</gene>